<organism evidence="2 3">
    <name type="scientific">Parelaphostrongylus tenuis</name>
    <name type="common">Meningeal worm</name>
    <dbReference type="NCBI Taxonomy" id="148309"/>
    <lineage>
        <taxon>Eukaryota</taxon>
        <taxon>Metazoa</taxon>
        <taxon>Ecdysozoa</taxon>
        <taxon>Nematoda</taxon>
        <taxon>Chromadorea</taxon>
        <taxon>Rhabditida</taxon>
        <taxon>Rhabditina</taxon>
        <taxon>Rhabditomorpha</taxon>
        <taxon>Strongyloidea</taxon>
        <taxon>Metastrongylidae</taxon>
        <taxon>Parelaphostrongylus</taxon>
    </lineage>
</organism>
<feature type="non-terminal residue" evidence="2">
    <location>
        <position position="57"/>
    </location>
</feature>
<dbReference type="Proteomes" id="UP001196413">
    <property type="component" value="Unassembled WGS sequence"/>
</dbReference>
<evidence type="ECO:0000313" key="3">
    <source>
        <dbReference type="Proteomes" id="UP001196413"/>
    </source>
</evidence>
<feature type="region of interest" description="Disordered" evidence="1">
    <location>
        <begin position="1"/>
        <end position="57"/>
    </location>
</feature>
<evidence type="ECO:0000256" key="1">
    <source>
        <dbReference type="SAM" id="MobiDB-lite"/>
    </source>
</evidence>
<evidence type="ECO:0000313" key="2">
    <source>
        <dbReference type="EMBL" id="KAJ1369314.1"/>
    </source>
</evidence>
<name>A0AAD5R5P0_PARTN</name>
<gene>
    <name evidence="2" type="ORF">KIN20_030739</name>
</gene>
<proteinExistence type="predicted"/>
<accession>A0AAD5R5P0</accession>
<feature type="compositionally biased region" description="Basic and acidic residues" evidence="1">
    <location>
        <begin position="29"/>
        <end position="45"/>
    </location>
</feature>
<reference evidence="2" key="1">
    <citation type="submission" date="2021-06" db="EMBL/GenBank/DDBJ databases">
        <title>Parelaphostrongylus tenuis whole genome reference sequence.</title>
        <authorList>
            <person name="Garwood T.J."/>
            <person name="Larsen P.A."/>
            <person name="Fountain-Jones N.M."/>
            <person name="Garbe J.R."/>
            <person name="Macchietto M.G."/>
            <person name="Kania S.A."/>
            <person name="Gerhold R.W."/>
            <person name="Richards J.E."/>
            <person name="Wolf T.M."/>
        </authorList>
    </citation>
    <scope>NUCLEOTIDE SEQUENCE</scope>
    <source>
        <strain evidence="2">MNPRO001-30</strain>
        <tissue evidence="2">Meninges</tissue>
    </source>
</reference>
<protein>
    <submittedName>
        <fullName evidence="2">Uncharacterized protein</fullName>
    </submittedName>
</protein>
<comment type="caution">
    <text evidence="2">The sequence shown here is derived from an EMBL/GenBank/DDBJ whole genome shotgun (WGS) entry which is preliminary data.</text>
</comment>
<dbReference type="EMBL" id="JAHQIW010006490">
    <property type="protein sequence ID" value="KAJ1369314.1"/>
    <property type="molecule type" value="Genomic_DNA"/>
</dbReference>
<sequence length="57" mass="6234">MTGIETVSTTAEPPSGIDSNVLDSSLAESEERAKKAQEEAQRENDLTEAQLKQIEQE</sequence>
<dbReference type="AlphaFoldDB" id="A0AAD5R5P0"/>
<keyword evidence="3" id="KW-1185">Reference proteome</keyword>
<feature type="compositionally biased region" description="Polar residues" evidence="1">
    <location>
        <begin position="1"/>
        <end position="23"/>
    </location>
</feature>